<dbReference type="EMBL" id="HBUF01202164">
    <property type="protein sequence ID" value="CAG6662273.1"/>
    <property type="molecule type" value="Transcribed_RNA"/>
</dbReference>
<dbReference type="EMBL" id="HBUF01379616">
    <property type="protein sequence ID" value="CAG6729728.1"/>
    <property type="molecule type" value="Transcribed_RNA"/>
</dbReference>
<accession>A0A8D8ZTS9</accession>
<protein>
    <submittedName>
        <fullName evidence="1">Uncharacterized protein</fullName>
    </submittedName>
</protein>
<sequence length="108" mass="12152">METKNQIYSDEEGHLKDPQLGQYRIGDYLASYLTGHSCVSTRLGRFARRAPVRPSFYMKPSCHTGCRESSLKYTGCDKNETGLPMVEVRGPRWARVMASVALNTSSFV</sequence>
<organism evidence="1">
    <name type="scientific">Cacopsylla melanoneura</name>
    <dbReference type="NCBI Taxonomy" id="428564"/>
    <lineage>
        <taxon>Eukaryota</taxon>
        <taxon>Metazoa</taxon>
        <taxon>Ecdysozoa</taxon>
        <taxon>Arthropoda</taxon>
        <taxon>Hexapoda</taxon>
        <taxon>Insecta</taxon>
        <taxon>Pterygota</taxon>
        <taxon>Neoptera</taxon>
        <taxon>Paraneoptera</taxon>
        <taxon>Hemiptera</taxon>
        <taxon>Sternorrhyncha</taxon>
        <taxon>Psylloidea</taxon>
        <taxon>Psyllidae</taxon>
        <taxon>Psyllinae</taxon>
        <taxon>Cacopsylla</taxon>
    </lineage>
</organism>
<reference evidence="1" key="1">
    <citation type="submission" date="2021-05" db="EMBL/GenBank/DDBJ databases">
        <authorList>
            <person name="Alioto T."/>
            <person name="Alioto T."/>
            <person name="Gomez Garrido J."/>
        </authorList>
    </citation>
    <scope>NUCLEOTIDE SEQUENCE</scope>
</reference>
<dbReference type="EMBL" id="HBUF01537434">
    <property type="protein sequence ID" value="CAG6753769.1"/>
    <property type="molecule type" value="Transcribed_RNA"/>
</dbReference>
<dbReference type="EMBL" id="HBUF01379614">
    <property type="protein sequence ID" value="CAG6729724.1"/>
    <property type="molecule type" value="Transcribed_RNA"/>
</dbReference>
<dbReference type="EMBL" id="HBUF01379615">
    <property type="protein sequence ID" value="CAG6729726.1"/>
    <property type="molecule type" value="Transcribed_RNA"/>
</dbReference>
<dbReference type="EMBL" id="HBUF01202162">
    <property type="protein sequence ID" value="CAG6662270.1"/>
    <property type="molecule type" value="Transcribed_RNA"/>
</dbReference>
<name>A0A8D8ZTS9_9HEMI</name>
<evidence type="ECO:0000313" key="1">
    <source>
        <dbReference type="EMBL" id="CAG6753769.1"/>
    </source>
</evidence>
<proteinExistence type="predicted"/>
<dbReference type="EMBL" id="HBUF01046360">
    <property type="protein sequence ID" value="CAG6619819.1"/>
    <property type="molecule type" value="Transcribed_RNA"/>
</dbReference>
<dbReference type="AlphaFoldDB" id="A0A8D8ZTS9"/>